<dbReference type="EMBL" id="CP143426">
    <property type="protein sequence ID" value="WVX51703.1"/>
    <property type="molecule type" value="Genomic_DNA"/>
</dbReference>
<dbReference type="Proteomes" id="UP001318682">
    <property type="component" value="Plasmid pROLI81"/>
</dbReference>
<dbReference type="RefSeq" id="WP_187431440.1">
    <property type="nucleotide sequence ID" value="NZ_CP143426.1"/>
</dbReference>
<evidence type="ECO:0000313" key="2">
    <source>
        <dbReference type="Proteomes" id="UP001318682"/>
    </source>
</evidence>
<reference evidence="1 2" key="1">
    <citation type="submission" date="2015-07" db="EMBL/GenBank/DDBJ databases">
        <authorList>
            <person name="Voget S."/>
            <person name="Dogs M."/>
            <person name="Brinkhoff T.H."/>
            <person name="Daniel R."/>
        </authorList>
    </citation>
    <scope>NUCLEOTIDE SEQUENCE [LARGE SCALE GENOMIC DNA]</scope>
    <source>
        <strain evidence="1 2">B14</strain>
        <plasmid evidence="1 2">pROLI81</plasmid>
    </source>
</reference>
<keyword evidence="2" id="KW-1185">Reference proteome</keyword>
<protein>
    <submittedName>
        <fullName evidence="1">Uncharacterized protein</fullName>
    </submittedName>
</protein>
<proteinExistence type="predicted"/>
<sequence>MTVPSTVRAVWKSAELMIAFHKNKKKERRDTSYLWRPKDAIARLLAKPEDQEAFIVLKAEDDAADVQIKLHQDKMVIRRDHVLGWSGVVIDEHSVKVLVDGDLIRIDHDGSVKIERDAETTYLEGDGSIIRTSPDAEITVSSDGQTMSRRTGEQIDAFTPDGFVSRKRRIGPE</sequence>
<evidence type="ECO:0000313" key="1">
    <source>
        <dbReference type="EMBL" id="WVX51703.1"/>
    </source>
</evidence>
<organism evidence="1 2">
    <name type="scientific">Roseobacter fucihabitans</name>
    <dbReference type="NCBI Taxonomy" id="1537242"/>
    <lineage>
        <taxon>Bacteria</taxon>
        <taxon>Pseudomonadati</taxon>
        <taxon>Pseudomonadota</taxon>
        <taxon>Alphaproteobacteria</taxon>
        <taxon>Rhodobacterales</taxon>
        <taxon>Roseobacteraceae</taxon>
        <taxon>Roseobacter</taxon>
    </lineage>
</organism>
<name>A0ABZ2C106_9RHOB</name>
<gene>
    <name evidence="1" type="ORF">ROLI_048050</name>
</gene>
<geneLocation type="plasmid" evidence="1 2">
    <name>pROLI81</name>
</geneLocation>
<accession>A0ABZ2C106</accession>
<keyword evidence="1" id="KW-0614">Plasmid</keyword>
<reference evidence="1 2" key="2">
    <citation type="submission" date="2024-01" db="EMBL/GenBank/DDBJ databases">
        <title>Roseobacter fucihabitans sp. nov., isolated from the brown alga Fucus spiralis.</title>
        <authorList>
            <person name="Hahnke S."/>
            <person name="Berger M."/>
            <person name="Schlingloff A."/>
            <person name="Athale I."/>
            <person name="Neumann-Schaal M."/>
            <person name="Adenaya A."/>
            <person name="Poehlein A."/>
            <person name="Daniel R."/>
            <person name="Pertersen J."/>
            <person name="Brinkhoff T."/>
        </authorList>
    </citation>
    <scope>NUCLEOTIDE SEQUENCE [LARGE SCALE GENOMIC DNA]</scope>
    <source>
        <strain evidence="1 2">B14</strain>
        <plasmid evidence="1 2">pROLI81</plasmid>
    </source>
</reference>